<keyword evidence="1" id="KW-0150">Chloroplast</keyword>
<gene>
    <name evidence="1" type="primary">ConsOrf2</name>
</gene>
<dbReference type="AlphaFoldDB" id="A0A1Z1M2E9"/>
<proteinExistence type="predicted"/>
<dbReference type="RefSeq" id="YP_009391820.1">
    <property type="nucleotide sequence ID" value="NC_035260.1"/>
</dbReference>
<reference evidence="1" key="1">
    <citation type="journal article" date="2017" name="J. Phycol.">
        <title>Analysis of chloroplast genomes and a supermatrix inform reclassification of the Rhodomelaceae (Rhodophyta).</title>
        <authorList>
            <person name="Diaz-Tapia P."/>
            <person name="Maggs C.A."/>
            <person name="West J.A."/>
            <person name="Verbruggen H."/>
        </authorList>
    </citation>
    <scope>NUCLEOTIDE SEQUENCE</scope>
    <source>
        <strain evidence="1">HV3939</strain>
    </source>
</reference>
<accession>A0A1Z1M2E9</accession>
<evidence type="ECO:0000313" key="1">
    <source>
        <dbReference type="EMBL" id="ARW59964.1"/>
    </source>
</evidence>
<sequence>MNIDNLYCLIKVLEGQKIELYCINNEVNINISKYNYPLCFTAFKSNFIIELFCLYDNLNFLSTYHALYLGQELYKAEVSYAINQIYIQS</sequence>
<protein>
    <recommendedName>
        <fullName evidence="2">DUF4346 domain-containing protein</fullName>
    </recommendedName>
</protein>
<dbReference type="EMBL" id="MF101411">
    <property type="protein sequence ID" value="ARW59964.1"/>
    <property type="molecule type" value="Genomic_DNA"/>
</dbReference>
<name>A0A1Z1M2E9_9FLOR</name>
<dbReference type="GeneID" id="33353249"/>
<keyword evidence="1" id="KW-0934">Plastid</keyword>
<evidence type="ECO:0008006" key="2">
    <source>
        <dbReference type="Google" id="ProtNLM"/>
    </source>
</evidence>
<geneLocation type="chloroplast" evidence="1"/>
<organism evidence="1">
    <name type="scientific">Acrosorium ciliolatum</name>
    <dbReference type="NCBI Taxonomy" id="1550622"/>
    <lineage>
        <taxon>Eukaryota</taxon>
        <taxon>Rhodophyta</taxon>
        <taxon>Florideophyceae</taxon>
        <taxon>Rhodymeniophycidae</taxon>
        <taxon>Ceramiales</taxon>
        <taxon>Delesseriaceae</taxon>
        <taxon>Acrosorium</taxon>
    </lineage>
</organism>